<gene>
    <name evidence="2" type="ORF">MAGMO_2876</name>
</gene>
<dbReference type="Pfam" id="PF13466">
    <property type="entry name" value="STAS_2"/>
    <property type="match status" value="1"/>
</dbReference>
<dbReference type="PANTHER" id="PTHR35849">
    <property type="entry name" value="BLR2341 PROTEIN"/>
    <property type="match status" value="1"/>
</dbReference>
<protein>
    <submittedName>
        <fullName evidence="2">Putative Anti-sigma-factor antagonist</fullName>
    </submittedName>
</protein>
<reference evidence="2" key="1">
    <citation type="submission" date="2015-04" db="EMBL/GenBank/DDBJ databases">
        <authorList>
            <person name="Syromyatnikov M.Y."/>
            <person name="Popov V.N."/>
        </authorList>
    </citation>
    <scope>NUCLEOTIDE SEQUENCE</scope>
    <source>
        <strain evidence="2">MO-1</strain>
    </source>
</reference>
<dbReference type="InterPro" id="IPR052746">
    <property type="entry name" value="MlaB_ABC_Transporter"/>
</dbReference>
<dbReference type="EMBL" id="LO017727">
    <property type="protein sequence ID" value="CRH07023.1"/>
    <property type="molecule type" value="Genomic_DNA"/>
</dbReference>
<sequence>MFQLQSEGSGGELSLSGDLTIQHAADLQTTLVEAAESCDSVTLNISKVERVDVAGLQLLCSFHRTLLDNGKSLKVQGKVPESFVTSAQAAGYTECMGAGVSELWKVGG</sequence>
<feature type="domain" description="STAS" evidence="1">
    <location>
        <begin position="13"/>
        <end position="108"/>
    </location>
</feature>
<accession>A0A1S7LKV1</accession>
<dbReference type="InterPro" id="IPR002645">
    <property type="entry name" value="STAS_dom"/>
</dbReference>
<organism evidence="2">
    <name type="scientific">Magnetococcus massalia (strain MO-1)</name>
    <dbReference type="NCBI Taxonomy" id="451514"/>
    <lineage>
        <taxon>Bacteria</taxon>
        <taxon>Pseudomonadati</taxon>
        <taxon>Pseudomonadota</taxon>
        <taxon>Magnetococcia</taxon>
        <taxon>Magnetococcales</taxon>
        <taxon>Magnetococcaceae</taxon>
        <taxon>Magnetococcus</taxon>
    </lineage>
</organism>
<dbReference type="InterPro" id="IPR058548">
    <property type="entry name" value="MlaB-like_STAS"/>
</dbReference>
<dbReference type="CDD" id="cd07043">
    <property type="entry name" value="STAS_anti-anti-sigma_factors"/>
    <property type="match status" value="1"/>
</dbReference>
<dbReference type="SUPFAM" id="SSF52091">
    <property type="entry name" value="SpoIIaa-like"/>
    <property type="match status" value="1"/>
</dbReference>
<proteinExistence type="predicted"/>
<dbReference type="InterPro" id="IPR036513">
    <property type="entry name" value="STAS_dom_sf"/>
</dbReference>
<name>A0A1S7LKV1_MAGMO</name>
<dbReference type="PROSITE" id="PS50801">
    <property type="entry name" value="STAS"/>
    <property type="match status" value="1"/>
</dbReference>
<evidence type="ECO:0000259" key="1">
    <source>
        <dbReference type="PROSITE" id="PS50801"/>
    </source>
</evidence>
<dbReference type="PANTHER" id="PTHR35849:SF2">
    <property type="entry name" value="BLR2341 PROTEIN"/>
    <property type="match status" value="1"/>
</dbReference>
<dbReference type="Gene3D" id="3.30.750.24">
    <property type="entry name" value="STAS domain"/>
    <property type="match status" value="1"/>
</dbReference>
<evidence type="ECO:0000313" key="2">
    <source>
        <dbReference type="EMBL" id="CRH07023.1"/>
    </source>
</evidence>
<dbReference type="AlphaFoldDB" id="A0A1S7LKV1"/>